<dbReference type="Gene3D" id="3.10.28.20">
    <property type="entry name" value="Acetamidase/Formamidase-like domains"/>
    <property type="match status" value="1"/>
</dbReference>
<dbReference type="Pfam" id="PF03069">
    <property type="entry name" value="FmdA_AmdA"/>
    <property type="match status" value="2"/>
</dbReference>
<dbReference type="InterPro" id="IPR004304">
    <property type="entry name" value="FmdA_AmdA"/>
</dbReference>
<keyword evidence="2" id="KW-1185">Reference proteome</keyword>
<evidence type="ECO:0000313" key="1">
    <source>
        <dbReference type="EMBL" id="QIN81798.1"/>
    </source>
</evidence>
<dbReference type="AlphaFoldDB" id="A0A6G8Q5T3"/>
<dbReference type="PANTHER" id="PTHR31891">
    <property type="entry name" value="FORMAMIDASE C869.04-RELATED"/>
    <property type="match status" value="1"/>
</dbReference>
<dbReference type="SUPFAM" id="SSF141130">
    <property type="entry name" value="Acetamidase/Formamidase-like"/>
    <property type="match status" value="1"/>
</dbReference>
<evidence type="ECO:0000313" key="2">
    <source>
        <dbReference type="Proteomes" id="UP000501452"/>
    </source>
</evidence>
<proteinExistence type="predicted"/>
<protein>
    <submittedName>
        <fullName evidence="1">Acetamidase</fullName>
    </submittedName>
</protein>
<name>A0A6G8Q5T3_9ACTN</name>
<dbReference type="GO" id="GO:0016811">
    <property type="term" value="F:hydrolase activity, acting on carbon-nitrogen (but not peptide) bonds, in linear amides"/>
    <property type="evidence" value="ECO:0007669"/>
    <property type="project" value="InterPro"/>
</dbReference>
<accession>A0A6G8Q5T3</accession>
<dbReference type="EMBL" id="CP045119">
    <property type="protein sequence ID" value="QIN81798.1"/>
    <property type="molecule type" value="Genomic_DNA"/>
</dbReference>
<sequence>MARTHYFPEDRVHYVWDNEQEPVLTVEPGDTVVYRTREVSDGQVTPDSTAEDLANLDWEKLYPLAGPVAMRGAEPGDVLAVEVLDIHTVGWGWTAILPGFGLLPEDFPDAYLKIFDLTNGDYTFFKDDVVIPIEPFFGTMGVSPTGPEKPVIMPPGPFGGNMDTRHITKGSVLYLPVQHAGALFSCGDAHAAQGDGEVCVTGIECPMYAALRFDLVKGKSIPAPQFQTPGPLTPLVDDGGWYATMGVNPDLMQATKDSVRAMVEHISTTYGLEPVEAYALASLVVDLKISEVVDAPNWIVSSYLPLAVFGS</sequence>
<dbReference type="RefSeq" id="WP_166173533.1">
    <property type="nucleotide sequence ID" value="NZ_CP045119.1"/>
</dbReference>
<dbReference type="KEGG" id="rub:GBA63_03450"/>
<dbReference type="PANTHER" id="PTHR31891:SF1">
    <property type="entry name" value="FORMAMIDASE C869.04-RELATED"/>
    <property type="match status" value="1"/>
</dbReference>
<gene>
    <name evidence="1" type="ORF">GBA63_03450</name>
</gene>
<organism evidence="1 2">
    <name type="scientific">Rubrobacter tropicus</name>
    <dbReference type="NCBI Taxonomy" id="2653851"/>
    <lineage>
        <taxon>Bacteria</taxon>
        <taxon>Bacillati</taxon>
        <taxon>Actinomycetota</taxon>
        <taxon>Rubrobacteria</taxon>
        <taxon>Rubrobacterales</taxon>
        <taxon>Rubrobacteraceae</taxon>
        <taxon>Rubrobacter</taxon>
    </lineage>
</organism>
<dbReference type="Gene3D" id="2.60.120.580">
    <property type="entry name" value="Acetamidase/Formamidase-like domains"/>
    <property type="match status" value="1"/>
</dbReference>
<reference evidence="1 2" key="1">
    <citation type="submission" date="2019-10" db="EMBL/GenBank/DDBJ databases">
        <title>Rubrobacter sp nov SCSIO 52090 isolated from a deep-sea sediment in the South China Sea.</title>
        <authorList>
            <person name="Chen R.W."/>
        </authorList>
    </citation>
    <scope>NUCLEOTIDE SEQUENCE [LARGE SCALE GENOMIC DNA]</scope>
    <source>
        <strain evidence="1 2">SCSIO 52909</strain>
    </source>
</reference>
<dbReference type="Gene3D" id="2.40.10.120">
    <property type="match status" value="1"/>
</dbReference>
<dbReference type="Proteomes" id="UP000501452">
    <property type="component" value="Chromosome"/>
</dbReference>